<keyword evidence="3" id="KW-1185">Reference proteome</keyword>
<protein>
    <recommendedName>
        <fullName evidence="4">Lipoprotein</fullName>
    </recommendedName>
</protein>
<name>A0ABT4PI75_9BACT</name>
<evidence type="ECO:0000313" key="2">
    <source>
        <dbReference type="EMBL" id="MCZ8372756.1"/>
    </source>
</evidence>
<reference evidence="2" key="1">
    <citation type="submission" date="2022-12" db="EMBL/GenBank/DDBJ databases">
        <title>Phocaeicola acetigenes sp. nov., isolated feces from a healthy human.</title>
        <authorList>
            <person name="Do H."/>
            <person name="Ha Y.B."/>
            <person name="Kim J.-S."/>
            <person name="Suh M.K."/>
            <person name="Kim H.S."/>
            <person name="Lee J.-S."/>
        </authorList>
    </citation>
    <scope>NUCLEOTIDE SEQUENCE</scope>
    <source>
        <strain evidence="2">KGMB11183</strain>
    </source>
</reference>
<keyword evidence="1" id="KW-0732">Signal</keyword>
<dbReference type="EMBL" id="JAPZVM010000006">
    <property type="protein sequence ID" value="MCZ8372756.1"/>
    <property type="molecule type" value="Genomic_DNA"/>
</dbReference>
<organism evidence="2 3">
    <name type="scientific">Phocaeicola acetigenes</name>
    <dbReference type="NCBI Taxonomy" id="3016083"/>
    <lineage>
        <taxon>Bacteria</taxon>
        <taxon>Pseudomonadati</taxon>
        <taxon>Bacteroidota</taxon>
        <taxon>Bacteroidia</taxon>
        <taxon>Bacteroidales</taxon>
        <taxon>Bacteroidaceae</taxon>
        <taxon>Phocaeicola</taxon>
    </lineage>
</organism>
<sequence>MKKYVYLLVAILGLNLTACGNASKKNNADTADSTAVTASQAQYVEDILAKAEENVGKEVSLRGFITHTCKHSGRRCFVAGKDQKTSIRVEAKGEIGGFNRELIGSEVIIKGILRENRLTKEYIDQMEEAINDKKVKDDGSAESCDAETANIANMRKWMKDNQKDFYSIYYIDGTNYEVVEE</sequence>
<comment type="caution">
    <text evidence="2">The sequence shown here is derived from an EMBL/GenBank/DDBJ whole genome shotgun (WGS) entry which is preliminary data.</text>
</comment>
<evidence type="ECO:0000256" key="1">
    <source>
        <dbReference type="SAM" id="SignalP"/>
    </source>
</evidence>
<evidence type="ECO:0000313" key="3">
    <source>
        <dbReference type="Proteomes" id="UP001141933"/>
    </source>
</evidence>
<feature type="chain" id="PRO_5046154387" description="Lipoprotein" evidence="1">
    <location>
        <begin position="23"/>
        <end position="181"/>
    </location>
</feature>
<dbReference type="Proteomes" id="UP001141933">
    <property type="component" value="Unassembled WGS sequence"/>
</dbReference>
<feature type="signal peptide" evidence="1">
    <location>
        <begin position="1"/>
        <end position="22"/>
    </location>
</feature>
<gene>
    <name evidence="2" type="ORF">O6P32_08565</name>
</gene>
<evidence type="ECO:0008006" key="4">
    <source>
        <dbReference type="Google" id="ProtNLM"/>
    </source>
</evidence>
<accession>A0ABT4PI75</accession>
<proteinExistence type="predicted"/>
<dbReference type="RefSeq" id="WP_178267225.1">
    <property type="nucleotide sequence ID" value="NZ_JAPZVM010000006.1"/>
</dbReference>